<evidence type="ECO:0000313" key="7">
    <source>
        <dbReference type="Proteomes" id="UP000070589"/>
    </source>
</evidence>
<dbReference type="PANTHER" id="PTHR11390">
    <property type="entry name" value="PROKARYOTIC DNA TOPOISOMERASE"/>
    <property type="match status" value="1"/>
</dbReference>
<sequence>IKVTELGLAVAKSLENHVPELTSEELTREFESKTEKIRKGERNHLDVVNEARNELKGISREFKRNENEIGETLAEAKRKATEEKREEKALGDCPECGNGKIIVKKSSDGKKFAGCNRYPDCENSYATPQKHFKILKSGCDGCGLRLLFLKGKHGRFHLCPKCGPRS</sequence>
<feature type="coiled-coil region" evidence="4">
    <location>
        <begin position="23"/>
        <end position="68"/>
    </location>
</feature>
<dbReference type="Gene3D" id="3.30.65.10">
    <property type="entry name" value="Bacterial Topoisomerase I, domain 1"/>
    <property type="match status" value="1"/>
</dbReference>
<dbReference type="GO" id="GO:0046872">
    <property type="term" value="F:metal ion binding"/>
    <property type="evidence" value="ECO:0007669"/>
    <property type="project" value="UniProtKB-KW"/>
</dbReference>
<dbReference type="GO" id="GO:0005694">
    <property type="term" value="C:chromosome"/>
    <property type="evidence" value="ECO:0007669"/>
    <property type="project" value="InterPro"/>
</dbReference>
<reference evidence="6 7" key="1">
    <citation type="journal article" date="2016" name="Sci. Rep.">
        <title>Metabolic traits of an uncultured archaeal lineage -MSBL1- from brine pools of the Red Sea.</title>
        <authorList>
            <person name="Mwirichia R."/>
            <person name="Alam I."/>
            <person name="Rashid M."/>
            <person name="Vinu M."/>
            <person name="Ba-Alawi W."/>
            <person name="Anthony Kamau A."/>
            <person name="Kamanda Ngugi D."/>
            <person name="Goker M."/>
            <person name="Klenk H.P."/>
            <person name="Bajic V."/>
            <person name="Stingl U."/>
        </authorList>
    </citation>
    <scope>NUCLEOTIDE SEQUENCE [LARGE SCALE GENOMIC DNA]</scope>
    <source>
        <strain evidence="6">SCGC-AAA259D14</strain>
    </source>
</reference>
<dbReference type="Gene3D" id="1.10.460.10">
    <property type="entry name" value="Topoisomerase I, domain 2"/>
    <property type="match status" value="1"/>
</dbReference>
<keyword evidence="7" id="KW-1185">Reference proteome</keyword>
<keyword evidence="2" id="KW-0862">Zinc</keyword>
<evidence type="ECO:0000313" key="6">
    <source>
        <dbReference type="EMBL" id="KXA88804.1"/>
    </source>
</evidence>
<keyword evidence="4" id="KW-0175">Coiled coil</keyword>
<gene>
    <name evidence="6" type="ORF">AKJ62_04415</name>
</gene>
<organism evidence="6 7">
    <name type="scientific">candidate division MSBL1 archaeon SCGC-AAA259D14</name>
    <dbReference type="NCBI Taxonomy" id="1698261"/>
    <lineage>
        <taxon>Archaea</taxon>
        <taxon>Methanobacteriati</taxon>
        <taxon>Methanobacteriota</taxon>
        <taxon>candidate division MSBL1</taxon>
    </lineage>
</organism>
<dbReference type="InterPro" id="IPR013498">
    <property type="entry name" value="Topo_IA_Znf"/>
</dbReference>
<proteinExistence type="predicted"/>
<dbReference type="EMBL" id="LHXL01000079">
    <property type="protein sequence ID" value="KXA88804.1"/>
    <property type="molecule type" value="Genomic_DNA"/>
</dbReference>
<feature type="non-terminal residue" evidence="6">
    <location>
        <position position="1"/>
    </location>
</feature>
<dbReference type="GO" id="GO:0006310">
    <property type="term" value="P:DNA recombination"/>
    <property type="evidence" value="ECO:0007669"/>
    <property type="project" value="TreeGrafter"/>
</dbReference>
<dbReference type="AlphaFoldDB" id="A0A133U3P0"/>
<dbReference type="InterPro" id="IPR023405">
    <property type="entry name" value="Topo_IA_core_domain"/>
</dbReference>
<evidence type="ECO:0000256" key="4">
    <source>
        <dbReference type="SAM" id="Coils"/>
    </source>
</evidence>
<dbReference type="PANTHER" id="PTHR11390:SF26">
    <property type="entry name" value="DNA TOPOISOMERASE 1"/>
    <property type="match status" value="1"/>
</dbReference>
<dbReference type="PROSITE" id="PS52039">
    <property type="entry name" value="TOPO_IA_2"/>
    <property type="match status" value="1"/>
</dbReference>
<dbReference type="GO" id="GO:0006265">
    <property type="term" value="P:DNA topological change"/>
    <property type="evidence" value="ECO:0007669"/>
    <property type="project" value="InterPro"/>
</dbReference>
<name>A0A133U3P0_9EURY</name>
<dbReference type="GO" id="GO:0003917">
    <property type="term" value="F:DNA topoisomerase type I (single strand cut, ATP-independent) activity"/>
    <property type="evidence" value="ECO:0007669"/>
    <property type="project" value="InterPro"/>
</dbReference>
<dbReference type="GO" id="GO:0003677">
    <property type="term" value="F:DNA binding"/>
    <property type="evidence" value="ECO:0007669"/>
    <property type="project" value="InterPro"/>
</dbReference>
<evidence type="ECO:0000256" key="3">
    <source>
        <dbReference type="ARBA" id="ARBA00023235"/>
    </source>
</evidence>
<dbReference type="GO" id="GO:0006281">
    <property type="term" value="P:DNA repair"/>
    <property type="evidence" value="ECO:0007669"/>
    <property type="project" value="TreeGrafter"/>
</dbReference>
<keyword evidence="1" id="KW-0479">Metal-binding</keyword>
<evidence type="ECO:0000256" key="1">
    <source>
        <dbReference type="ARBA" id="ARBA00022723"/>
    </source>
</evidence>
<keyword evidence="3" id="KW-0413">Isomerase</keyword>
<dbReference type="InterPro" id="IPR013824">
    <property type="entry name" value="Topo_IA_cen_sub1"/>
</dbReference>
<comment type="caution">
    <text evidence="6">The sequence shown here is derived from an EMBL/GenBank/DDBJ whole genome shotgun (WGS) entry which is preliminary data.</text>
</comment>
<dbReference type="SUPFAM" id="SSF56712">
    <property type="entry name" value="Prokaryotic type I DNA topoisomerase"/>
    <property type="match status" value="1"/>
</dbReference>
<protein>
    <recommendedName>
        <fullName evidence="5">Topo IA-type catalytic domain-containing protein</fullName>
    </recommendedName>
</protein>
<evidence type="ECO:0000256" key="2">
    <source>
        <dbReference type="ARBA" id="ARBA00022833"/>
    </source>
</evidence>
<dbReference type="InterPro" id="IPR013497">
    <property type="entry name" value="Topo_IA_cen"/>
</dbReference>
<dbReference type="Proteomes" id="UP000070589">
    <property type="component" value="Unassembled WGS sequence"/>
</dbReference>
<accession>A0A133U3P0</accession>
<dbReference type="InterPro" id="IPR000380">
    <property type="entry name" value="Topo_IA"/>
</dbReference>
<feature type="domain" description="Topo IA-type catalytic" evidence="5">
    <location>
        <begin position="1"/>
        <end position="59"/>
    </location>
</feature>
<evidence type="ECO:0000259" key="5">
    <source>
        <dbReference type="PROSITE" id="PS52039"/>
    </source>
</evidence>
<dbReference type="Pfam" id="PF01396">
    <property type="entry name" value="Zn_ribbon_Top1"/>
    <property type="match status" value="1"/>
</dbReference>